<evidence type="ECO:0000259" key="1">
    <source>
        <dbReference type="Pfam" id="PF25372"/>
    </source>
</evidence>
<feature type="domain" description="F-box/LRR-repeat protein 15-like leucin rich repeat" evidence="1">
    <location>
        <begin position="8"/>
        <end position="198"/>
    </location>
</feature>
<dbReference type="EMBL" id="ML010887">
    <property type="protein sequence ID" value="RKO95803.1"/>
    <property type="molecule type" value="Genomic_DNA"/>
</dbReference>
<proteinExistence type="predicted"/>
<evidence type="ECO:0000313" key="2">
    <source>
        <dbReference type="EMBL" id="RKO95803.1"/>
    </source>
</evidence>
<dbReference type="SUPFAM" id="SSF52047">
    <property type="entry name" value="RNI-like"/>
    <property type="match status" value="1"/>
</dbReference>
<gene>
    <name evidence="2" type="ORF">CAUPRSCDRAFT_12495</name>
</gene>
<dbReference type="PANTHER" id="PTHR13318">
    <property type="entry name" value="PARTNER OF PAIRED, ISOFORM B-RELATED"/>
    <property type="match status" value="1"/>
</dbReference>
<protein>
    <submittedName>
        <fullName evidence="2">RNI-like protein</fullName>
    </submittedName>
</protein>
<evidence type="ECO:0000313" key="3">
    <source>
        <dbReference type="Proteomes" id="UP000268535"/>
    </source>
</evidence>
<organism evidence="2 3">
    <name type="scientific">Caulochytrium protostelioides</name>
    <dbReference type="NCBI Taxonomy" id="1555241"/>
    <lineage>
        <taxon>Eukaryota</taxon>
        <taxon>Fungi</taxon>
        <taxon>Fungi incertae sedis</taxon>
        <taxon>Chytridiomycota</taxon>
        <taxon>Chytridiomycota incertae sedis</taxon>
        <taxon>Chytridiomycetes</taxon>
        <taxon>Caulochytriales</taxon>
        <taxon>Caulochytriaceae</taxon>
        <taxon>Caulochytrium</taxon>
    </lineage>
</organism>
<dbReference type="Pfam" id="PF25372">
    <property type="entry name" value="DUF7885"/>
    <property type="match status" value="1"/>
</dbReference>
<dbReference type="GO" id="GO:0019005">
    <property type="term" value="C:SCF ubiquitin ligase complex"/>
    <property type="evidence" value="ECO:0007669"/>
    <property type="project" value="TreeGrafter"/>
</dbReference>
<dbReference type="Proteomes" id="UP000268535">
    <property type="component" value="Unassembled WGS sequence"/>
</dbReference>
<sequence length="295" mass="32753">MRDVVLDRLSERSHSLASLHLDGPFLVSDAAFERLFQACPALKSVYLGEAAKFGDLGMRALTTTCTQLTELTLNHCTRVTGTQIAMIASLKRLCRLHLIQVSDAVEDEAFITVLQAIGRHLTHLSLCHNPQMTDRTLIEGVAPVGWQMRSLQLEDCQKLTDDGVQALYGQKSVIPPLVHLNLNRNALLSDTTLAGLIQRHGGTLQQLHLNGLDELTINGLRQIIALHGPHTRYTMLELSWIRSLTNALFIDIVEASPRLEQINVYGCNALDHVVLSRVWFNATGKPIRIVGNEFD</sequence>
<accession>A0A4P9WU83</accession>
<dbReference type="InterPro" id="IPR032675">
    <property type="entry name" value="LRR_dom_sf"/>
</dbReference>
<dbReference type="InterPro" id="IPR057207">
    <property type="entry name" value="FBXL15_LRR"/>
</dbReference>
<dbReference type="PANTHER" id="PTHR13318:SF95">
    <property type="entry name" value="F-BOX PROTEIN YLR352W"/>
    <property type="match status" value="1"/>
</dbReference>
<dbReference type="AlphaFoldDB" id="A0A4P9WU83"/>
<dbReference type="Gene3D" id="3.80.10.10">
    <property type="entry name" value="Ribonuclease Inhibitor"/>
    <property type="match status" value="2"/>
</dbReference>
<dbReference type="SMART" id="SM00367">
    <property type="entry name" value="LRR_CC"/>
    <property type="match status" value="6"/>
</dbReference>
<dbReference type="InterPro" id="IPR006553">
    <property type="entry name" value="Leu-rich_rpt_Cys-con_subtyp"/>
</dbReference>
<dbReference type="GO" id="GO:0031146">
    <property type="term" value="P:SCF-dependent proteasomal ubiquitin-dependent protein catabolic process"/>
    <property type="evidence" value="ECO:0007669"/>
    <property type="project" value="TreeGrafter"/>
</dbReference>
<reference evidence="3" key="1">
    <citation type="journal article" date="2018" name="Nat. Microbiol.">
        <title>Leveraging single-cell genomics to expand the fungal tree of life.</title>
        <authorList>
            <person name="Ahrendt S.R."/>
            <person name="Quandt C.A."/>
            <person name="Ciobanu D."/>
            <person name="Clum A."/>
            <person name="Salamov A."/>
            <person name="Andreopoulos B."/>
            <person name="Cheng J.F."/>
            <person name="Woyke T."/>
            <person name="Pelin A."/>
            <person name="Henrissat B."/>
            <person name="Reynolds N.K."/>
            <person name="Benny G.L."/>
            <person name="Smith M.E."/>
            <person name="James T.Y."/>
            <person name="Grigoriev I.V."/>
        </authorList>
    </citation>
    <scope>NUCLEOTIDE SEQUENCE [LARGE SCALE GENOMIC DNA]</scope>
    <source>
        <strain evidence="3">ATCC 52028</strain>
    </source>
</reference>
<name>A0A4P9WU83_9FUNG</name>